<name>A0A6H5IUN2_9HYME</name>
<dbReference type="OrthoDB" id="7554109at2759"/>
<evidence type="ECO:0000313" key="1">
    <source>
        <dbReference type="EMBL" id="CAB0042059.1"/>
    </source>
</evidence>
<proteinExistence type="predicted"/>
<dbReference type="EMBL" id="CADCXV010001150">
    <property type="protein sequence ID" value="CAB0042059.1"/>
    <property type="molecule type" value="Genomic_DNA"/>
</dbReference>
<dbReference type="Proteomes" id="UP000479190">
    <property type="component" value="Unassembled WGS sequence"/>
</dbReference>
<gene>
    <name evidence="1" type="ORF">TBRA_LOCUS13701</name>
</gene>
<dbReference type="AlphaFoldDB" id="A0A6H5IUN2"/>
<reference evidence="1 2" key="1">
    <citation type="submission" date="2020-02" db="EMBL/GenBank/DDBJ databases">
        <authorList>
            <person name="Ferguson B K."/>
        </authorList>
    </citation>
    <scope>NUCLEOTIDE SEQUENCE [LARGE SCALE GENOMIC DNA]</scope>
</reference>
<sequence>MGYLFSSEKVYKLLEINEILKPLNNEAAQEEIGKLDVLVCGECHSVFHFINEFQEHQSKADACSKQSKLRDNPAYAI</sequence>
<keyword evidence="2" id="KW-1185">Reference proteome</keyword>
<protein>
    <submittedName>
        <fullName evidence="1">Uncharacterized protein</fullName>
    </submittedName>
</protein>
<organism evidence="1 2">
    <name type="scientific">Trichogramma brassicae</name>
    <dbReference type="NCBI Taxonomy" id="86971"/>
    <lineage>
        <taxon>Eukaryota</taxon>
        <taxon>Metazoa</taxon>
        <taxon>Ecdysozoa</taxon>
        <taxon>Arthropoda</taxon>
        <taxon>Hexapoda</taxon>
        <taxon>Insecta</taxon>
        <taxon>Pterygota</taxon>
        <taxon>Neoptera</taxon>
        <taxon>Endopterygota</taxon>
        <taxon>Hymenoptera</taxon>
        <taxon>Apocrita</taxon>
        <taxon>Proctotrupomorpha</taxon>
        <taxon>Chalcidoidea</taxon>
        <taxon>Trichogrammatidae</taxon>
        <taxon>Trichogramma</taxon>
    </lineage>
</organism>
<evidence type="ECO:0000313" key="2">
    <source>
        <dbReference type="Proteomes" id="UP000479190"/>
    </source>
</evidence>
<accession>A0A6H5IUN2</accession>